<accession>A0A1A3CT40</accession>
<comment type="caution">
    <text evidence="4">The sequence shown here is derived from an EMBL/GenBank/DDBJ whole genome shotgun (WGS) entry which is preliminary data.</text>
</comment>
<evidence type="ECO:0000313" key="4">
    <source>
        <dbReference type="EMBL" id="OBI90019.1"/>
    </source>
</evidence>
<feature type="domain" description="DUF5632" evidence="3">
    <location>
        <begin position="189"/>
        <end position="266"/>
    </location>
</feature>
<dbReference type="OrthoDB" id="4764211at2"/>
<proteinExistence type="predicted"/>
<sequence>MGIFGRRTARERLRRATQESLTVPTFSAPPDCTPWVIGGLWPPELSLTDAETATLADYLRADLERIAKSANDDLRAVRRSELAHSARRAAEAQVIDDARAEAVRRVDSTMRQLRHLKQRPTAPPPLGNGGGRADMDKTQVLPAVRDAAPPVDHVPPRIDLHKTQVIPAIRDEMPPPPVPAGADEAADGEQRLHQLLAFVARQEPRVNWAIGEPLDGTTLLVTDLAHGWIPPGIAIPAGLRLPEPQRRSGRAAELLGATTRAATYAPGESANWPAESDDIEASVEPFELPVVDDLDWELGAATHWREGLPRLVHTLAKAAASGAEIVEQEADLLRVHLDTLRYQVLAQYPDVELAQLLNCMLLAATEARVAGDAISANYHFAWFKKLSAAAGAEPPATPPERGPQV</sequence>
<evidence type="ECO:0000313" key="5">
    <source>
        <dbReference type="Proteomes" id="UP000093795"/>
    </source>
</evidence>
<dbReference type="Pfam" id="PF18646">
    <property type="entry name" value="DUF5632"/>
    <property type="match status" value="1"/>
</dbReference>
<evidence type="ECO:0008006" key="6">
    <source>
        <dbReference type="Google" id="ProtNLM"/>
    </source>
</evidence>
<protein>
    <recommendedName>
        <fullName evidence="6">Vegetative cell wall protein</fullName>
    </recommendedName>
</protein>
<dbReference type="InterPro" id="IPR040833">
    <property type="entry name" value="DUF5631"/>
</dbReference>
<evidence type="ECO:0000259" key="2">
    <source>
        <dbReference type="Pfam" id="PF18645"/>
    </source>
</evidence>
<gene>
    <name evidence="4" type="ORF">A9X01_12805</name>
</gene>
<dbReference type="Proteomes" id="UP000093795">
    <property type="component" value="Unassembled WGS sequence"/>
</dbReference>
<dbReference type="RefSeq" id="WP_065119507.1">
    <property type="nucleotide sequence ID" value="NZ_LZKQ01000047.1"/>
</dbReference>
<feature type="coiled-coil region" evidence="1">
    <location>
        <begin position="60"/>
        <end position="119"/>
    </location>
</feature>
<organism evidence="4 5">
    <name type="scientific">Mycobacterium asiaticum</name>
    <dbReference type="NCBI Taxonomy" id="1790"/>
    <lineage>
        <taxon>Bacteria</taxon>
        <taxon>Bacillati</taxon>
        <taxon>Actinomycetota</taxon>
        <taxon>Actinomycetes</taxon>
        <taxon>Mycobacteriales</taxon>
        <taxon>Mycobacteriaceae</taxon>
        <taxon>Mycobacterium</taxon>
    </lineage>
</organism>
<dbReference type="Pfam" id="PF18645">
    <property type="entry name" value="DUF5631"/>
    <property type="match status" value="1"/>
</dbReference>
<name>A0A1A3CT40_MYCAS</name>
<dbReference type="STRING" id="1790.A5645_17920"/>
<evidence type="ECO:0000256" key="1">
    <source>
        <dbReference type="SAM" id="Coils"/>
    </source>
</evidence>
<evidence type="ECO:0000259" key="3">
    <source>
        <dbReference type="Pfam" id="PF18646"/>
    </source>
</evidence>
<dbReference type="AlphaFoldDB" id="A0A1A3CT40"/>
<dbReference type="EMBL" id="LZKQ01000047">
    <property type="protein sequence ID" value="OBI90019.1"/>
    <property type="molecule type" value="Genomic_DNA"/>
</dbReference>
<dbReference type="eggNOG" id="ENOG5031TWI">
    <property type="taxonomic scope" value="Bacteria"/>
</dbReference>
<keyword evidence="1" id="KW-0175">Coiled coil</keyword>
<reference evidence="4 5" key="1">
    <citation type="submission" date="2016-06" db="EMBL/GenBank/DDBJ databases">
        <authorList>
            <person name="Kjaerup R.B."/>
            <person name="Dalgaard T.S."/>
            <person name="Juul-Madsen H.R."/>
        </authorList>
    </citation>
    <scope>NUCLEOTIDE SEQUENCE [LARGE SCALE GENOMIC DNA]</scope>
    <source>
        <strain evidence="4 5">1081914.2</strain>
    </source>
</reference>
<dbReference type="InterPro" id="IPR040604">
    <property type="entry name" value="DUF5632"/>
</dbReference>
<feature type="domain" description="DUF5631" evidence="2">
    <location>
        <begin position="291"/>
        <end position="385"/>
    </location>
</feature>